<dbReference type="EMBL" id="NEKC01000029">
    <property type="protein sequence ID" value="OTA27944.1"/>
    <property type="molecule type" value="Genomic_DNA"/>
</dbReference>
<protein>
    <submittedName>
        <fullName evidence="1">Uncharacterized protein</fullName>
    </submittedName>
</protein>
<comment type="caution">
    <text evidence="1">The sequence shown here is derived from an EMBL/GenBank/DDBJ whole genome shotgun (WGS) entry which is preliminary data.</text>
</comment>
<accession>A0A1Y2SWH4</accession>
<evidence type="ECO:0000313" key="2">
    <source>
        <dbReference type="Proteomes" id="UP000243540"/>
    </source>
</evidence>
<evidence type="ECO:0000313" key="1">
    <source>
        <dbReference type="EMBL" id="OTA27944.1"/>
    </source>
</evidence>
<name>A0A1Y2SWH4_9BIFI</name>
<dbReference type="AlphaFoldDB" id="A0A1Y2SWH4"/>
<reference evidence="1 2" key="1">
    <citation type="submission" date="2017-04" db="EMBL/GenBank/DDBJ databases">
        <title>Draft genome sequences of Alloscardovia macacae UMA81211 and UMA81212 isolated from the feces of a rhesus macaque (Macaca mulatta).</title>
        <authorList>
            <person name="Albert K."/>
            <person name="Sela D.A."/>
        </authorList>
    </citation>
    <scope>NUCLEOTIDE SEQUENCE [LARGE SCALE GENOMIC DNA]</scope>
    <source>
        <strain evidence="1 2">UMA81212</strain>
    </source>
</reference>
<sequence length="278" mass="31847">MHHCIKNTRVDDDIVLGMSTYVVERILQNAENLYDQYQSINDTVGIVLGILVTSPLQTMFDVARQLPFENALQICDMLARIYQISQDDISQFLDTRKGCRGLTYARYMLSFVRMDSDNGGESYARARMILAGFVIPDVQVTLPNPFYNPARGDVPTIQNTKTLRVDFCWDMKKKDGTTARIVAELDGQSKYTDEDILEKSGATGESDVALKERDREGALTQMDMRIVRFQFFEASHNDGAQMVRKLQIAGVPTVSEGQIRRRRRWLRDYAQKHRMKLD</sequence>
<gene>
    <name evidence="1" type="ORF">B9T39_07695</name>
</gene>
<dbReference type="Proteomes" id="UP000243540">
    <property type="component" value="Unassembled WGS sequence"/>
</dbReference>
<proteinExistence type="predicted"/>
<organism evidence="1 2">
    <name type="scientific">Alloscardovia macacae</name>
    <dbReference type="NCBI Taxonomy" id="1160091"/>
    <lineage>
        <taxon>Bacteria</taxon>
        <taxon>Bacillati</taxon>
        <taxon>Actinomycetota</taxon>
        <taxon>Actinomycetes</taxon>
        <taxon>Bifidobacteriales</taxon>
        <taxon>Bifidobacteriaceae</taxon>
        <taxon>Alloscardovia</taxon>
    </lineage>
</organism>